<dbReference type="EMBL" id="CACRXK020003060">
    <property type="protein sequence ID" value="CAB3997265.1"/>
    <property type="molecule type" value="Genomic_DNA"/>
</dbReference>
<dbReference type="SMART" id="SM00179">
    <property type="entry name" value="EGF_CA"/>
    <property type="match status" value="1"/>
</dbReference>
<dbReference type="PANTHER" id="PTHR24040:SF13">
    <property type="entry name" value="FIBROPELLIN-1"/>
    <property type="match status" value="1"/>
</dbReference>
<dbReference type="PROSITE" id="PS50026">
    <property type="entry name" value="EGF_3"/>
    <property type="match status" value="1"/>
</dbReference>
<dbReference type="CDD" id="cd00054">
    <property type="entry name" value="EGF_CA"/>
    <property type="match status" value="1"/>
</dbReference>
<keyword evidence="2" id="KW-0964">Secreted</keyword>
<dbReference type="GO" id="GO:0005509">
    <property type="term" value="F:calcium ion binding"/>
    <property type="evidence" value="ECO:0007669"/>
    <property type="project" value="InterPro"/>
</dbReference>
<keyword evidence="5" id="KW-0677">Repeat</keyword>
<keyword evidence="3 8" id="KW-0245">EGF-like domain</keyword>
<dbReference type="InterPro" id="IPR049883">
    <property type="entry name" value="NOTCH1_EGF-like"/>
</dbReference>
<keyword evidence="7" id="KW-0325">Glycoprotein</keyword>
<dbReference type="Pfam" id="PF07645">
    <property type="entry name" value="EGF_CA"/>
    <property type="match status" value="1"/>
</dbReference>
<gene>
    <name evidence="9" type="ORF">PACLA_8A036862</name>
</gene>
<dbReference type="Proteomes" id="UP001152795">
    <property type="component" value="Unassembled WGS sequence"/>
</dbReference>
<proteinExistence type="predicted"/>
<keyword evidence="4" id="KW-0732">Signal</keyword>
<feature type="non-terminal residue" evidence="9">
    <location>
        <position position="66"/>
    </location>
</feature>
<dbReference type="InterPro" id="IPR051145">
    <property type="entry name" value="GAS-SHBG-PROS"/>
</dbReference>
<evidence type="ECO:0000313" key="9">
    <source>
        <dbReference type="EMBL" id="CAB3997265.1"/>
    </source>
</evidence>
<dbReference type="InterPro" id="IPR000742">
    <property type="entry name" value="EGF"/>
</dbReference>
<comment type="caution">
    <text evidence="9">The sequence shown here is derived from an EMBL/GenBank/DDBJ whole genome shotgun (WGS) entry which is preliminary data.</text>
</comment>
<evidence type="ECO:0000256" key="8">
    <source>
        <dbReference type="PROSITE-ProRule" id="PRU00076"/>
    </source>
</evidence>
<dbReference type="AlphaFoldDB" id="A0A7D9I490"/>
<dbReference type="InterPro" id="IPR001881">
    <property type="entry name" value="EGF-like_Ca-bd_dom"/>
</dbReference>
<evidence type="ECO:0000256" key="5">
    <source>
        <dbReference type="ARBA" id="ARBA00022737"/>
    </source>
</evidence>
<evidence type="ECO:0000256" key="7">
    <source>
        <dbReference type="ARBA" id="ARBA00023180"/>
    </source>
</evidence>
<dbReference type="InterPro" id="IPR018097">
    <property type="entry name" value="EGF_Ca-bd_CS"/>
</dbReference>
<dbReference type="SUPFAM" id="SSF57196">
    <property type="entry name" value="EGF/Laminin"/>
    <property type="match status" value="1"/>
</dbReference>
<protein>
    <submittedName>
        <fullName evidence="9">Fibrillin-1-like isoform X2</fullName>
    </submittedName>
</protein>
<comment type="caution">
    <text evidence="8">Lacks conserved residue(s) required for the propagation of feature annotation.</text>
</comment>
<evidence type="ECO:0000256" key="6">
    <source>
        <dbReference type="ARBA" id="ARBA00023157"/>
    </source>
</evidence>
<evidence type="ECO:0000256" key="4">
    <source>
        <dbReference type="ARBA" id="ARBA00022729"/>
    </source>
</evidence>
<dbReference type="GO" id="GO:0005576">
    <property type="term" value="C:extracellular region"/>
    <property type="evidence" value="ECO:0007669"/>
    <property type="project" value="UniProtKB-SubCell"/>
</dbReference>
<dbReference type="PROSITE" id="PS01187">
    <property type="entry name" value="EGF_CA"/>
    <property type="match status" value="1"/>
</dbReference>
<comment type="subcellular location">
    <subcellularLocation>
        <location evidence="1">Secreted</location>
    </subcellularLocation>
</comment>
<evidence type="ECO:0000256" key="3">
    <source>
        <dbReference type="ARBA" id="ARBA00022536"/>
    </source>
</evidence>
<reference evidence="9" key="1">
    <citation type="submission" date="2020-04" db="EMBL/GenBank/DDBJ databases">
        <authorList>
            <person name="Alioto T."/>
            <person name="Alioto T."/>
            <person name="Gomez Garrido J."/>
        </authorList>
    </citation>
    <scope>NUCLEOTIDE SEQUENCE</scope>
    <source>
        <strain evidence="9">A484AB</strain>
    </source>
</reference>
<name>A0A7D9I490_PARCT</name>
<keyword evidence="10" id="KW-1185">Reference proteome</keyword>
<keyword evidence="6" id="KW-1015">Disulfide bond</keyword>
<dbReference type="Gene3D" id="2.10.25.10">
    <property type="entry name" value="Laminin"/>
    <property type="match status" value="1"/>
</dbReference>
<sequence length="66" mass="6966">MVSPKDIDECSTGRHSCGSNTRCQNNPGSYSCPCISGFKSTSSLAKSCQDIDECNPSSGMVHGCQM</sequence>
<evidence type="ECO:0000256" key="2">
    <source>
        <dbReference type="ARBA" id="ARBA00022525"/>
    </source>
</evidence>
<dbReference type="FunFam" id="2.10.25.10:FF:000038">
    <property type="entry name" value="Fibrillin 2"/>
    <property type="match status" value="1"/>
</dbReference>
<organism evidence="9 10">
    <name type="scientific">Paramuricea clavata</name>
    <name type="common">Red gorgonian</name>
    <name type="synonym">Violescent sea-whip</name>
    <dbReference type="NCBI Taxonomy" id="317549"/>
    <lineage>
        <taxon>Eukaryota</taxon>
        <taxon>Metazoa</taxon>
        <taxon>Cnidaria</taxon>
        <taxon>Anthozoa</taxon>
        <taxon>Octocorallia</taxon>
        <taxon>Malacalcyonacea</taxon>
        <taxon>Plexauridae</taxon>
        <taxon>Paramuricea</taxon>
    </lineage>
</organism>
<evidence type="ECO:0000313" key="10">
    <source>
        <dbReference type="Proteomes" id="UP001152795"/>
    </source>
</evidence>
<dbReference type="PROSITE" id="PS00010">
    <property type="entry name" value="ASX_HYDROXYL"/>
    <property type="match status" value="1"/>
</dbReference>
<dbReference type="InterPro" id="IPR000152">
    <property type="entry name" value="EGF-type_Asp/Asn_hydroxyl_site"/>
</dbReference>
<evidence type="ECO:0000256" key="1">
    <source>
        <dbReference type="ARBA" id="ARBA00004613"/>
    </source>
</evidence>
<dbReference type="PANTHER" id="PTHR24040">
    <property type="entry name" value="LAMININ G-LIKE DOMAIN-CONTAINING PROTEIN"/>
    <property type="match status" value="1"/>
</dbReference>
<dbReference type="OrthoDB" id="10022113at2759"/>
<accession>A0A7D9I490</accession>